<protein>
    <submittedName>
        <fullName evidence="2">Protein lap1</fullName>
    </submittedName>
</protein>
<dbReference type="SUPFAM" id="SSF50156">
    <property type="entry name" value="PDZ domain-like"/>
    <property type="match status" value="1"/>
</dbReference>
<comment type="caution">
    <text evidence="2">The sequence shown here is derived from an EMBL/GenBank/DDBJ whole genome shotgun (WGS) entry which is preliminary data.</text>
</comment>
<keyword evidence="3" id="KW-1185">Reference proteome</keyword>
<organism evidence="2 3">
    <name type="scientific">Echria macrotheca</name>
    <dbReference type="NCBI Taxonomy" id="438768"/>
    <lineage>
        <taxon>Eukaryota</taxon>
        <taxon>Fungi</taxon>
        <taxon>Dikarya</taxon>
        <taxon>Ascomycota</taxon>
        <taxon>Pezizomycotina</taxon>
        <taxon>Sordariomycetes</taxon>
        <taxon>Sordariomycetidae</taxon>
        <taxon>Sordariales</taxon>
        <taxon>Schizotheciaceae</taxon>
        <taxon>Echria</taxon>
    </lineage>
</organism>
<evidence type="ECO:0000259" key="1">
    <source>
        <dbReference type="PROSITE" id="PS50106"/>
    </source>
</evidence>
<dbReference type="AlphaFoldDB" id="A0AAJ0B2M2"/>
<sequence length="526" mass="58269">MAADSLPHLLVSLTPIFFSSGASTPEVTALRVVLTLTGTPSLDPMLYYLVNDGAIKTIPYGNLSASDSTGPFPLTSYLDTNSSNAVRYWSATRQPVGDVVIRFLATPPAALGVGNGPRIDLRRDQGGVVGLGQGFIPRPAVDDEWNITVRWEGLDKFPWGMRAVSSLGEGAETTIQGRPGRVLDKTYFAVGNLSRWPPWEKRLEDGDGTGPFAMGFFGESQDSFRLFWRKAGMGYGGAGGFRSFLMEYTDLAAEELTTDDLENLVSHESVHGYALMNPVRQEDVWYREGVAVYYAVMAPFLAGAVDRKYFVRWMNNNAQSYYTGGTTGMDWKYVLDHYWTSTELVRTSYFRGFIYLAQVQGLISQATNGSKGLDDLVLSLYRRYKTDAVTQSEQFVSTLADYIGQTAADASFHNMTSGKLIIPEPGSLARFGLRMVRQDMEKLELGFSESSLGRNISGLIPGSRAEEAGLREGDEVVRFWTLSTAADSVENQMRVVVKRDGKEVVITYFPRSRDKVECYQWVDVLS</sequence>
<dbReference type="InterPro" id="IPR001478">
    <property type="entry name" value="PDZ"/>
</dbReference>
<dbReference type="Proteomes" id="UP001239445">
    <property type="component" value="Unassembled WGS sequence"/>
</dbReference>
<evidence type="ECO:0000313" key="2">
    <source>
        <dbReference type="EMBL" id="KAK1749689.1"/>
    </source>
</evidence>
<dbReference type="InterPro" id="IPR027268">
    <property type="entry name" value="Peptidase_M4/M1_CTD_sf"/>
</dbReference>
<name>A0AAJ0B2M2_9PEZI</name>
<gene>
    <name evidence="2" type="ORF">QBC47DRAFT_354673</name>
</gene>
<proteinExistence type="predicted"/>
<dbReference type="EMBL" id="MU839853">
    <property type="protein sequence ID" value="KAK1749689.1"/>
    <property type="molecule type" value="Genomic_DNA"/>
</dbReference>
<feature type="domain" description="PDZ" evidence="1">
    <location>
        <begin position="432"/>
        <end position="512"/>
    </location>
</feature>
<reference evidence="2" key="1">
    <citation type="submission" date="2023-06" db="EMBL/GenBank/DDBJ databases">
        <title>Genome-scale phylogeny and comparative genomics of the fungal order Sordariales.</title>
        <authorList>
            <consortium name="Lawrence Berkeley National Laboratory"/>
            <person name="Hensen N."/>
            <person name="Bonometti L."/>
            <person name="Westerberg I."/>
            <person name="Brannstrom I.O."/>
            <person name="Guillou S."/>
            <person name="Cros-Aarteil S."/>
            <person name="Calhoun S."/>
            <person name="Haridas S."/>
            <person name="Kuo A."/>
            <person name="Mondo S."/>
            <person name="Pangilinan J."/>
            <person name="Riley R."/>
            <person name="Labutti K."/>
            <person name="Andreopoulos B."/>
            <person name="Lipzen A."/>
            <person name="Chen C."/>
            <person name="Yanf M."/>
            <person name="Daum C."/>
            <person name="Ng V."/>
            <person name="Clum A."/>
            <person name="Steindorff A."/>
            <person name="Ohm R."/>
            <person name="Martin F."/>
            <person name="Silar P."/>
            <person name="Natvig D."/>
            <person name="Lalanne C."/>
            <person name="Gautier V."/>
            <person name="Ament-Velasquez S.L."/>
            <person name="Kruys A."/>
            <person name="Hutchinson M.I."/>
            <person name="Powell A.J."/>
            <person name="Barry K."/>
            <person name="Miller A.N."/>
            <person name="Grigoriev I.V."/>
            <person name="Debuchy R."/>
            <person name="Gladieux P."/>
            <person name="Thoren M.H."/>
            <person name="Johannesson H."/>
        </authorList>
    </citation>
    <scope>NUCLEOTIDE SEQUENCE</scope>
    <source>
        <strain evidence="2">PSN4</strain>
    </source>
</reference>
<accession>A0AAJ0B2M2</accession>
<evidence type="ECO:0000313" key="3">
    <source>
        <dbReference type="Proteomes" id="UP001239445"/>
    </source>
</evidence>
<dbReference type="Gene3D" id="1.10.390.10">
    <property type="entry name" value="Neutral Protease Domain 2"/>
    <property type="match status" value="1"/>
</dbReference>
<dbReference type="PROSITE" id="PS50106">
    <property type="entry name" value="PDZ"/>
    <property type="match status" value="1"/>
</dbReference>
<dbReference type="InterPro" id="IPR036034">
    <property type="entry name" value="PDZ_sf"/>
</dbReference>